<proteinExistence type="predicted"/>
<evidence type="ECO:0000256" key="1">
    <source>
        <dbReference type="SAM" id="MobiDB-lite"/>
    </source>
</evidence>
<keyword evidence="3" id="KW-1185">Reference proteome</keyword>
<sequence>MEGRDKRENHEKTSWPAAPSGTMPTYEHPGATRPGMQLGLPRGCPACHAIGDDSSRPVATAILSNTCVSTRKQMEMGWTYYSPPTKANLPFDSRRKSLSGFRRWSVGFLVDLPFPLPLHSGAAPYSPRFTLISSQDPEDKSRPNLFTPFTAHFRGQPLTSFAATVDLRLACSPPTKAIRVQSLAGSFRIFACGNRVGRCRLSAGFLGDLPFPPPSDTSTSLAGSQDLDAKGRSNLFTLTSVTLQAAREWNTEQPSNKEERQVDERVRGKTGEEGVTASSVATSPSTHTRCPDQGTPQASHNTTGDIHGGGNGRSPRKTRRPAALSGTIPTCENPGMTRPRIEPFSPWWVASRLIAKPPPPLFHHLPDYISFKFIRPSRRRNKGSCFQDGRLALCCVSAGGRVMWKGGWPRRAGERHGYSCWQHPRWTSTYLDSTYRLRTPTGRIYWVYAGRTDSKWGRSASVDRQLPNGAAVAQWIESSQVGPQWPKKITVGAHFDLLLSLSSPAALPISSSQQTRVVPWSDIEPCSIRRGATVVQWLDYSPPTWVNRGRSRIFASGGSCRTMQLVGGFSRRYPVSPALAFRRCSILTSLHPHRHPNLSTPFVEALDFPPFSSFHPSPFPSRGRRDVFNCSRSSYKRPSALFLREGTLRPCLNSRVRLENNMAAREGARVSTECTSSFTLPLPLSPRSWDSREDSLRRQERADTMEDFLHNSMKACMAACTDGFMEDLADAGPFQGPFRNWPCAMFDGSFPTRTTWIAEDVVDGTYHKYKYDAIKSREFDDSGAARDDCSDLRECGRRACVQWRVGQICGTVDWMRENTLATIVLVSVYLKLRRHWVESSACLARVFCTEVGRSRCLQEMALSADTKLDSTVLYTLEQKSLVYWLPPQAELTLLLDPATRSEATRVLSVHYWLLSPTVKTVCESFTNRQDHWSLYFTVCSTDQEIPVLHSVKYRPRNTCTSQCAGTQTKKYLYFTVCSTDQEIPVLRSVQYRPRNTCTSQCGSTIPKEIPVLRSVQYRPRNTFTSSMYTIAYTGSEWVKSALNTSLRASFSSVTRSESRERALTYNVLQHQQQYQQHQPPIPTTPTTNTNNTNHQYQQTNHQHNTQTTQTNHNTNHQNQYKQHQPPIPTTLTTNTNTNNTNH</sequence>
<feature type="compositionally biased region" description="Basic and acidic residues" evidence="1">
    <location>
        <begin position="1"/>
        <end position="13"/>
    </location>
</feature>
<feature type="compositionally biased region" description="Basic and acidic residues" evidence="1">
    <location>
        <begin position="255"/>
        <end position="272"/>
    </location>
</feature>
<feature type="compositionally biased region" description="Polar residues" evidence="1">
    <location>
        <begin position="294"/>
        <end position="304"/>
    </location>
</feature>
<reference evidence="2 3" key="1">
    <citation type="submission" date="2023-02" db="EMBL/GenBank/DDBJ databases">
        <title>LHISI_Scaffold_Assembly.</title>
        <authorList>
            <person name="Stuart O.P."/>
            <person name="Cleave R."/>
            <person name="Magrath M.J.L."/>
            <person name="Mikheyev A.S."/>
        </authorList>
    </citation>
    <scope>NUCLEOTIDE SEQUENCE [LARGE SCALE GENOMIC DNA]</scope>
    <source>
        <strain evidence="2">Daus_M_001</strain>
        <tissue evidence="2">Leg muscle</tissue>
    </source>
</reference>
<name>A0ABQ9GCZ0_9NEOP</name>
<feature type="region of interest" description="Disordered" evidence="1">
    <location>
        <begin position="1"/>
        <end position="33"/>
    </location>
</feature>
<gene>
    <name evidence="2" type="ORF">PR048_030882</name>
</gene>
<feature type="compositionally biased region" description="Low complexity" evidence="1">
    <location>
        <begin position="275"/>
        <end position="288"/>
    </location>
</feature>
<dbReference type="EMBL" id="JARBHB010000014">
    <property type="protein sequence ID" value="KAJ8869308.1"/>
    <property type="molecule type" value="Genomic_DNA"/>
</dbReference>
<organism evidence="2 3">
    <name type="scientific">Dryococelus australis</name>
    <dbReference type="NCBI Taxonomy" id="614101"/>
    <lineage>
        <taxon>Eukaryota</taxon>
        <taxon>Metazoa</taxon>
        <taxon>Ecdysozoa</taxon>
        <taxon>Arthropoda</taxon>
        <taxon>Hexapoda</taxon>
        <taxon>Insecta</taxon>
        <taxon>Pterygota</taxon>
        <taxon>Neoptera</taxon>
        <taxon>Polyneoptera</taxon>
        <taxon>Phasmatodea</taxon>
        <taxon>Verophasmatodea</taxon>
        <taxon>Anareolatae</taxon>
        <taxon>Phasmatidae</taxon>
        <taxon>Eurycanthinae</taxon>
        <taxon>Dryococelus</taxon>
    </lineage>
</organism>
<protein>
    <submittedName>
        <fullName evidence="2">Uncharacterized protein</fullName>
    </submittedName>
</protein>
<comment type="caution">
    <text evidence="2">The sequence shown here is derived from an EMBL/GenBank/DDBJ whole genome shotgun (WGS) entry which is preliminary data.</text>
</comment>
<feature type="region of interest" description="Disordered" evidence="1">
    <location>
        <begin position="1070"/>
        <end position="1142"/>
    </location>
</feature>
<accession>A0ABQ9GCZ0</accession>
<dbReference type="Proteomes" id="UP001159363">
    <property type="component" value="Chromosome 13"/>
</dbReference>
<evidence type="ECO:0000313" key="3">
    <source>
        <dbReference type="Proteomes" id="UP001159363"/>
    </source>
</evidence>
<feature type="region of interest" description="Disordered" evidence="1">
    <location>
        <begin position="247"/>
        <end position="336"/>
    </location>
</feature>
<evidence type="ECO:0000313" key="2">
    <source>
        <dbReference type="EMBL" id="KAJ8869308.1"/>
    </source>
</evidence>